<name>A0A2P5X0R3_GOSBA</name>
<dbReference type="AlphaFoldDB" id="A0A2P5X0R3"/>
<accession>A0A2P5X0R3</accession>
<organism evidence="1 2">
    <name type="scientific">Gossypium barbadense</name>
    <name type="common">Sea Island cotton</name>
    <name type="synonym">Hibiscus barbadensis</name>
    <dbReference type="NCBI Taxonomy" id="3634"/>
    <lineage>
        <taxon>Eukaryota</taxon>
        <taxon>Viridiplantae</taxon>
        <taxon>Streptophyta</taxon>
        <taxon>Embryophyta</taxon>
        <taxon>Tracheophyta</taxon>
        <taxon>Spermatophyta</taxon>
        <taxon>Magnoliopsida</taxon>
        <taxon>eudicotyledons</taxon>
        <taxon>Gunneridae</taxon>
        <taxon>Pentapetalae</taxon>
        <taxon>rosids</taxon>
        <taxon>malvids</taxon>
        <taxon>Malvales</taxon>
        <taxon>Malvaceae</taxon>
        <taxon>Malvoideae</taxon>
        <taxon>Gossypium</taxon>
    </lineage>
</organism>
<proteinExistence type="predicted"/>
<dbReference type="EMBL" id="KZ665962">
    <property type="protein sequence ID" value="PPR96940.1"/>
    <property type="molecule type" value="Genomic_DNA"/>
</dbReference>
<sequence length="68" mass="7653">MVGGRTLMMRVEEDLNGNCGRKLGYIISEEREPRLTTKKGVLLYGYLGFLRVPPVLVIVQKVGVGFER</sequence>
<protein>
    <submittedName>
        <fullName evidence="1">Uncharacterized protein</fullName>
    </submittedName>
</protein>
<dbReference type="Proteomes" id="UP000239757">
    <property type="component" value="Unassembled WGS sequence"/>
</dbReference>
<evidence type="ECO:0000313" key="1">
    <source>
        <dbReference type="EMBL" id="PPR96940.1"/>
    </source>
</evidence>
<gene>
    <name evidence="1" type="ORF">GOBAR_AA23734</name>
</gene>
<evidence type="ECO:0000313" key="2">
    <source>
        <dbReference type="Proteomes" id="UP000239757"/>
    </source>
</evidence>
<reference evidence="1 2" key="1">
    <citation type="submission" date="2015-01" db="EMBL/GenBank/DDBJ databases">
        <title>Genome of allotetraploid Gossypium barbadense reveals genomic plasticity and fiber elongation in cotton evolution.</title>
        <authorList>
            <person name="Chen X."/>
            <person name="Liu X."/>
            <person name="Zhao B."/>
            <person name="Zheng H."/>
            <person name="Hu Y."/>
            <person name="Lu G."/>
            <person name="Yang C."/>
            <person name="Chen J."/>
            <person name="Shan C."/>
            <person name="Zhang L."/>
            <person name="Zhou Y."/>
            <person name="Wang L."/>
            <person name="Guo W."/>
            <person name="Bai Y."/>
            <person name="Ruan J."/>
            <person name="Shangguan X."/>
            <person name="Mao Y."/>
            <person name="Jiang J."/>
            <person name="Zhu Y."/>
            <person name="Lei J."/>
            <person name="Kang H."/>
            <person name="Chen S."/>
            <person name="He X."/>
            <person name="Wang R."/>
            <person name="Wang Y."/>
            <person name="Chen J."/>
            <person name="Wang L."/>
            <person name="Yu S."/>
            <person name="Wang B."/>
            <person name="Wei J."/>
            <person name="Song S."/>
            <person name="Lu X."/>
            <person name="Gao Z."/>
            <person name="Gu W."/>
            <person name="Deng X."/>
            <person name="Ma D."/>
            <person name="Wang S."/>
            <person name="Liang W."/>
            <person name="Fang L."/>
            <person name="Cai C."/>
            <person name="Zhu X."/>
            <person name="Zhou B."/>
            <person name="Zhang Y."/>
            <person name="Chen Z."/>
            <person name="Xu S."/>
            <person name="Zhu R."/>
            <person name="Wang S."/>
            <person name="Zhang T."/>
            <person name="Zhao G."/>
        </authorList>
    </citation>
    <scope>NUCLEOTIDE SEQUENCE [LARGE SCALE GENOMIC DNA]</scope>
    <source>
        <strain evidence="2">cv. Xinhai21</strain>
        <tissue evidence="1">Leaf</tissue>
    </source>
</reference>